<evidence type="ECO:0000313" key="3">
    <source>
        <dbReference type="Proteomes" id="UP000827721"/>
    </source>
</evidence>
<sequence>MPCSLGLKPKTSEAMSGFLVLTSMLRQGSFEWNVAADEAFHKHKLAMTKASWRSKVVNRTLEMYLRWFTSSRPKEWLSWLSWAEYCYNTKLLAKYYGPFEVVGGVGRVAYKLKLPTTFKFYPVFHVSLLKKKIGDRERQSVRVQLPDLDQNDHLITIPQAIRGRGSHPLEKAEKTYYKNFQGGNLLHAQRTESIVVVPFI</sequence>
<keyword evidence="3" id="KW-1185">Reference proteome</keyword>
<protein>
    <recommendedName>
        <fullName evidence="1">Tf2-1-like SH3-like domain-containing protein</fullName>
    </recommendedName>
</protein>
<accession>A0ABQ8IK07</accession>
<dbReference type="PANTHER" id="PTHR46148">
    <property type="entry name" value="CHROMO DOMAIN-CONTAINING PROTEIN"/>
    <property type="match status" value="1"/>
</dbReference>
<gene>
    <name evidence="2" type="ORF">JRO89_XS01G0089000</name>
</gene>
<feature type="domain" description="Tf2-1-like SH3-like" evidence="1">
    <location>
        <begin position="88"/>
        <end position="132"/>
    </location>
</feature>
<reference evidence="2 3" key="1">
    <citation type="submission" date="2021-02" db="EMBL/GenBank/DDBJ databases">
        <title>Plant Genome Project.</title>
        <authorList>
            <person name="Zhang R.-G."/>
        </authorList>
    </citation>
    <scope>NUCLEOTIDE SEQUENCE [LARGE SCALE GENOMIC DNA]</scope>
    <source>
        <tissue evidence="2">Leaves</tissue>
    </source>
</reference>
<evidence type="ECO:0000313" key="2">
    <source>
        <dbReference type="EMBL" id="KAH7576507.1"/>
    </source>
</evidence>
<comment type="caution">
    <text evidence="2">The sequence shown here is derived from an EMBL/GenBank/DDBJ whole genome shotgun (WGS) entry which is preliminary data.</text>
</comment>
<dbReference type="EMBL" id="JAFEMO010000001">
    <property type="protein sequence ID" value="KAH7576507.1"/>
    <property type="molecule type" value="Genomic_DNA"/>
</dbReference>
<dbReference type="PANTHER" id="PTHR46148:SF52">
    <property type="entry name" value="OS04G0603800 PROTEIN"/>
    <property type="match status" value="1"/>
</dbReference>
<name>A0ABQ8IK07_9ROSI</name>
<dbReference type="InterPro" id="IPR056924">
    <property type="entry name" value="SH3_Tf2-1"/>
</dbReference>
<organism evidence="2 3">
    <name type="scientific">Xanthoceras sorbifolium</name>
    <dbReference type="NCBI Taxonomy" id="99658"/>
    <lineage>
        <taxon>Eukaryota</taxon>
        <taxon>Viridiplantae</taxon>
        <taxon>Streptophyta</taxon>
        <taxon>Embryophyta</taxon>
        <taxon>Tracheophyta</taxon>
        <taxon>Spermatophyta</taxon>
        <taxon>Magnoliopsida</taxon>
        <taxon>eudicotyledons</taxon>
        <taxon>Gunneridae</taxon>
        <taxon>Pentapetalae</taxon>
        <taxon>rosids</taxon>
        <taxon>malvids</taxon>
        <taxon>Sapindales</taxon>
        <taxon>Sapindaceae</taxon>
        <taxon>Xanthoceroideae</taxon>
        <taxon>Xanthoceras</taxon>
    </lineage>
</organism>
<dbReference type="Proteomes" id="UP000827721">
    <property type="component" value="Unassembled WGS sequence"/>
</dbReference>
<evidence type="ECO:0000259" key="1">
    <source>
        <dbReference type="Pfam" id="PF24626"/>
    </source>
</evidence>
<dbReference type="Pfam" id="PF24626">
    <property type="entry name" value="SH3_Tf2-1"/>
    <property type="match status" value="1"/>
</dbReference>
<proteinExistence type="predicted"/>